<dbReference type="AlphaFoldDB" id="A0A6A4KI49"/>
<proteinExistence type="inferred from homology"/>
<organism evidence="8 9">
    <name type="scientific">Apolygus lucorum</name>
    <name type="common">Small green plant bug</name>
    <name type="synonym">Lygocoris lucorum</name>
    <dbReference type="NCBI Taxonomy" id="248454"/>
    <lineage>
        <taxon>Eukaryota</taxon>
        <taxon>Metazoa</taxon>
        <taxon>Ecdysozoa</taxon>
        <taxon>Arthropoda</taxon>
        <taxon>Hexapoda</taxon>
        <taxon>Insecta</taxon>
        <taxon>Pterygota</taxon>
        <taxon>Neoptera</taxon>
        <taxon>Paraneoptera</taxon>
        <taxon>Hemiptera</taxon>
        <taxon>Heteroptera</taxon>
        <taxon>Panheteroptera</taxon>
        <taxon>Cimicomorpha</taxon>
        <taxon>Miridae</taxon>
        <taxon>Mirini</taxon>
        <taxon>Apolygus</taxon>
    </lineage>
</organism>
<dbReference type="OrthoDB" id="295656at2759"/>
<keyword evidence="6" id="KW-0736">Signalosome</keyword>
<dbReference type="PANTHER" id="PTHR10855:SF2">
    <property type="entry name" value="COP9 SIGNALOSOME COMPLEX SUBUNIT 4"/>
    <property type="match status" value="1"/>
</dbReference>
<dbReference type="InterPro" id="IPR000717">
    <property type="entry name" value="PCI_dom"/>
</dbReference>
<dbReference type="InterPro" id="IPR041406">
    <property type="entry name" value="CSN4_HTH"/>
</dbReference>
<name>A0A6A4KI49_APOLU</name>
<dbReference type="InterPro" id="IPR054559">
    <property type="entry name" value="PSMD12-CSN4-like_N"/>
</dbReference>
<keyword evidence="9" id="KW-1185">Reference proteome</keyword>
<evidence type="ECO:0000256" key="1">
    <source>
        <dbReference type="ARBA" id="ARBA00004123"/>
    </source>
</evidence>
<dbReference type="GO" id="GO:0008180">
    <property type="term" value="C:COP9 signalosome"/>
    <property type="evidence" value="ECO:0007669"/>
    <property type="project" value="UniProtKB-KW"/>
</dbReference>
<keyword evidence="5" id="KW-0963">Cytoplasm</keyword>
<gene>
    <name evidence="8" type="ORF">GE061_011154</name>
</gene>
<comment type="subcellular location">
    <subcellularLocation>
        <location evidence="2">Cytoplasm</location>
    </subcellularLocation>
    <subcellularLocation>
        <location evidence="1">Nucleus</location>
    </subcellularLocation>
</comment>
<accession>A0A6A4KI49</accession>
<evidence type="ECO:0000256" key="5">
    <source>
        <dbReference type="ARBA" id="ARBA00022490"/>
    </source>
</evidence>
<comment type="caution">
    <text evidence="8">The sequence shown here is derived from an EMBL/GenBank/DDBJ whole genome shotgun (WGS) entry which is preliminary data.</text>
</comment>
<evidence type="ECO:0000256" key="4">
    <source>
        <dbReference type="ARBA" id="ARBA00014881"/>
    </source>
</evidence>
<evidence type="ECO:0000256" key="3">
    <source>
        <dbReference type="ARBA" id="ARBA00010417"/>
    </source>
</evidence>
<sequence>MANLQPTNILNSIRQQLIALNTAGGSHKDQAEKFRAILDNILVLQENMIDPLRIFIETIVNENISLVISRQILTEISNKLVELPDHLSKVISHHILDKVQPRVISFEEQVASIRQHLASIYEREQNWKDAANVLVGIPLETGQKQYTVDYKLETYMKIARLYLEDDDPVQAEAYINRASLLQAESKDEQLQIYYKVCYARVLDYRRKFIEAAQRYNELSYRSIIHEDERMTALKNALICTVLASAGQQRSRMLATLFKDERCQQLPAYNILEKMYLDRIIRRSELKEFESLLQPHQEAQTVDGSTILDRAVIEHNLLSASKLYNNITFEELGALLEIAPSKAEKIASQMITESRMNGFIDQIDSIVHFETREVLPAWDNQIQSLCYQVNQIIEKITIHQPYILQIVDEQHSLIY</sequence>
<keyword evidence="7" id="KW-0539">Nucleus</keyword>
<dbReference type="Pfam" id="PF18420">
    <property type="entry name" value="CSN4_RPN5_eIF3a"/>
    <property type="match status" value="1"/>
</dbReference>
<protein>
    <recommendedName>
        <fullName evidence="4">COP9 signalosome complex subunit 4</fullName>
    </recommendedName>
</protein>
<dbReference type="PROSITE" id="PS50250">
    <property type="entry name" value="PCI"/>
    <property type="match status" value="1"/>
</dbReference>
<dbReference type="FunFam" id="1.10.10.10:FF:000130">
    <property type="entry name" value="COP9 signalosome complex subunit 4"/>
    <property type="match status" value="1"/>
</dbReference>
<reference evidence="8" key="1">
    <citation type="journal article" date="2021" name="Mol. Ecol. Resour.">
        <title>Apolygus lucorum genome provides insights into omnivorousness and mesophyll feeding.</title>
        <authorList>
            <person name="Liu Y."/>
            <person name="Liu H."/>
            <person name="Wang H."/>
            <person name="Huang T."/>
            <person name="Liu B."/>
            <person name="Yang B."/>
            <person name="Yin L."/>
            <person name="Li B."/>
            <person name="Zhang Y."/>
            <person name="Zhang S."/>
            <person name="Jiang F."/>
            <person name="Zhang X."/>
            <person name="Ren Y."/>
            <person name="Wang B."/>
            <person name="Wang S."/>
            <person name="Lu Y."/>
            <person name="Wu K."/>
            <person name="Fan W."/>
            <person name="Wang G."/>
        </authorList>
    </citation>
    <scope>NUCLEOTIDE SEQUENCE</scope>
    <source>
        <strain evidence="8">12Hb</strain>
    </source>
</reference>
<evidence type="ECO:0000256" key="2">
    <source>
        <dbReference type="ARBA" id="ARBA00004496"/>
    </source>
</evidence>
<dbReference type="SMART" id="SM00088">
    <property type="entry name" value="PINT"/>
    <property type="match status" value="1"/>
</dbReference>
<dbReference type="Gene3D" id="1.10.10.10">
    <property type="entry name" value="Winged helix-like DNA-binding domain superfamily/Winged helix DNA-binding domain"/>
    <property type="match status" value="1"/>
</dbReference>
<dbReference type="Pfam" id="PF01399">
    <property type="entry name" value="PCI"/>
    <property type="match status" value="1"/>
</dbReference>
<evidence type="ECO:0000256" key="7">
    <source>
        <dbReference type="ARBA" id="ARBA00023242"/>
    </source>
</evidence>
<dbReference type="Proteomes" id="UP000466442">
    <property type="component" value="Unassembled WGS sequence"/>
</dbReference>
<evidence type="ECO:0000313" key="8">
    <source>
        <dbReference type="EMBL" id="KAF6213435.1"/>
    </source>
</evidence>
<dbReference type="EMBL" id="WIXP02000003">
    <property type="protein sequence ID" value="KAF6213435.1"/>
    <property type="molecule type" value="Genomic_DNA"/>
</dbReference>
<dbReference type="Pfam" id="PF22241">
    <property type="entry name" value="PSMD12-CSN4_N"/>
    <property type="match status" value="1"/>
</dbReference>
<dbReference type="PANTHER" id="PTHR10855">
    <property type="entry name" value="26S PROTEASOME NON-ATPASE REGULATORY SUBUNIT 12/COP9 SIGNALOSOME COMPLEX SUBUNIT 4"/>
    <property type="match status" value="1"/>
</dbReference>
<dbReference type="InterPro" id="IPR036390">
    <property type="entry name" value="WH_DNA-bd_sf"/>
</dbReference>
<dbReference type="GO" id="GO:0005829">
    <property type="term" value="C:cytosol"/>
    <property type="evidence" value="ECO:0007669"/>
    <property type="project" value="TreeGrafter"/>
</dbReference>
<comment type="similarity">
    <text evidence="3">Belongs to the CSN4 family.</text>
</comment>
<dbReference type="InterPro" id="IPR040134">
    <property type="entry name" value="PSMD12/CSN4"/>
</dbReference>
<evidence type="ECO:0000313" key="9">
    <source>
        <dbReference type="Proteomes" id="UP000466442"/>
    </source>
</evidence>
<dbReference type="InterPro" id="IPR036388">
    <property type="entry name" value="WH-like_DNA-bd_sf"/>
</dbReference>
<evidence type="ECO:0000256" key="6">
    <source>
        <dbReference type="ARBA" id="ARBA00022790"/>
    </source>
</evidence>
<dbReference type="SUPFAM" id="SSF46785">
    <property type="entry name" value="Winged helix' DNA-binding domain"/>
    <property type="match status" value="1"/>
</dbReference>